<keyword evidence="3" id="KW-1185">Reference proteome</keyword>
<evidence type="ECO:0000313" key="2">
    <source>
        <dbReference type="EMBL" id="OBA21924.1"/>
    </source>
</evidence>
<protein>
    <submittedName>
        <fullName evidence="2">Uncharacterized protein</fullName>
    </submittedName>
</protein>
<name>A0A1A0HCU7_9ASCO</name>
<proteinExistence type="predicted"/>
<dbReference type="RefSeq" id="XP_018712420.1">
    <property type="nucleotide sequence ID" value="XM_018854471.1"/>
</dbReference>
<dbReference type="EMBL" id="LXTC01000002">
    <property type="protein sequence ID" value="OBA21924.1"/>
    <property type="molecule type" value="Genomic_DNA"/>
</dbReference>
<dbReference type="Proteomes" id="UP000092555">
    <property type="component" value="Unassembled WGS sequence"/>
</dbReference>
<evidence type="ECO:0000256" key="1">
    <source>
        <dbReference type="SAM" id="MobiDB-lite"/>
    </source>
</evidence>
<gene>
    <name evidence="2" type="ORF">METBIDRAFT_140276</name>
</gene>
<reference evidence="2 3" key="1">
    <citation type="submission" date="2016-05" db="EMBL/GenBank/DDBJ databases">
        <title>Comparative genomics of biotechnologically important yeasts.</title>
        <authorList>
            <consortium name="DOE Joint Genome Institute"/>
            <person name="Riley R."/>
            <person name="Haridas S."/>
            <person name="Wolfe K.H."/>
            <person name="Lopes M.R."/>
            <person name="Hittinger C.T."/>
            <person name="Goker M."/>
            <person name="Salamov A."/>
            <person name="Wisecaver J."/>
            <person name="Long T.M."/>
            <person name="Aerts A.L."/>
            <person name="Barry K."/>
            <person name="Choi C."/>
            <person name="Clum A."/>
            <person name="Coughlan A.Y."/>
            <person name="Deshpande S."/>
            <person name="Douglass A.P."/>
            <person name="Hanson S.J."/>
            <person name="Klenk H.-P."/>
            <person name="LaButti K."/>
            <person name="Lapidus A."/>
            <person name="Lindquist E."/>
            <person name="Lipzen A."/>
            <person name="Meier-kolthoff J.P."/>
            <person name="Ohm R.A."/>
            <person name="Otillar R.P."/>
            <person name="Pangilinan J."/>
            <person name="Peng Y."/>
            <person name="Rokas A."/>
            <person name="Rosa C.A."/>
            <person name="Scheuner C."/>
            <person name="Sibirny A.A."/>
            <person name="Slot J.C."/>
            <person name="Stielow J.B."/>
            <person name="Sun H."/>
            <person name="Kurtzman C.P."/>
            <person name="Blackwell M."/>
            <person name="Grigoriev I.V."/>
            <person name="Jeffries T.W."/>
        </authorList>
    </citation>
    <scope>NUCLEOTIDE SEQUENCE [LARGE SCALE GENOMIC DNA]</scope>
    <source>
        <strain evidence="2 3">NRRL YB-4993</strain>
    </source>
</reference>
<sequence length="149" mass="16793">MPKKAELRAHLMRHTRRPQCAAVEMRPERAAGFGKCDVRKGCKCVGVGGPLRGMRLPREARPKKEIQPHGTKSPDALCAAPRVLLDSVDVSLAETVHGRCSQSVRLVQQINKPDRLHIRDASNAYQRRQQRKAVERAKPRFCGPDWPRC</sequence>
<feature type="region of interest" description="Disordered" evidence="1">
    <location>
        <begin position="53"/>
        <end position="74"/>
    </location>
</feature>
<feature type="compositionally biased region" description="Basic and acidic residues" evidence="1">
    <location>
        <begin position="56"/>
        <end position="67"/>
    </location>
</feature>
<dbReference type="AlphaFoldDB" id="A0A1A0HCU7"/>
<evidence type="ECO:0000313" key="3">
    <source>
        <dbReference type="Proteomes" id="UP000092555"/>
    </source>
</evidence>
<accession>A0A1A0HCU7</accession>
<organism evidence="2 3">
    <name type="scientific">Metschnikowia bicuspidata var. bicuspidata NRRL YB-4993</name>
    <dbReference type="NCBI Taxonomy" id="869754"/>
    <lineage>
        <taxon>Eukaryota</taxon>
        <taxon>Fungi</taxon>
        <taxon>Dikarya</taxon>
        <taxon>Ascomycota</taxon>
        <taxon>Saccharomycotina</taxon>
        <taxon>Pichiomycetes</taxon>
        <taxon>Metschnikowiaceae</taxon>
        <taxon>Metschnikowia</taxon>
    </lineage>
</organism>
<dbReference type="GeneID" id="30027447"/>
<comment type="caution">
    <text evidence="2">The sequence shown here is derived from an EMBL/GenBank/DDBJ whole genome shotgun (WGS) entry which is preliminary data.</text>
</comment>